<feature type="non-terminal residue" evidence="2">
    <location>
        <position position="260"/>
    </location>
</feature>
<protein>
    <submittedName>
        <fullName evidence="2">CDCA3 protein</fullName>
    </submittedName>
</protein>
<feature type="region of interest" description="Disordered" evidence="1">
    <location>
        <begin position="122"/>
        <end position="260"/>
    </location>
</feature>
<dbReference type="PANTHER" id="PTHR34756">
    <property type="entry name" value="CELL DIVISION CYCLE-ASSOCIATED PROTEIN 3"/>
    <property type="match status" value="1"/>
</dbReference>
<dbReference type="InterPro" id="IPR038832">
    <property type="entry name" value="CDCA3"/>
</dbReference>
<accession>A0A7L1GCE4</accession>
<organism evidence="2 3">
    <name type="scientific">Indicator maculatus</name>
    <name type="common">spotted honeyguide</name>
    <dbReference type="NCBI Taxonomy" id="545262"/>
    <lineage>
        <taxon>Eukaryota</taxon>
        <taxon>Metazoa</taxon>
        <taxon>Chordata</taxon>
        <taxon>Craniata</taxon>
        <taxon>Vertebrata</taxon>
        <taxon>Euteleostomi</taxon>
        <taxon>Archelosauria</taxon>
        <taxon>Archosauria</taxon>
        <taxon>Dinosauria</taxon>
        <taxon>Saurischia</taxon>
        <taxon>Theropoda</taxon>
        <taxon>Coelurosauria</taxon>
        <taxon>Aves</taxon>
        <taxon>Neognathae</taxon>
        <taxon>Neoaves</taxon>
        <taxon>Telluraves</taxon>
        <taxon>Coraciimorphae</taxon>
        <taxon>Piciformes</taxon>
        <taxon>Indicatoridae</taxon>
        <taxon>Indicator</taxon>
    </lineage>
</organism>
<dbReference type="AlphaFoldDB" id="A0A7L1GCE4"/>
<reference evidence="2 3" key="1">
    <citation type="submission" date="2019-09" db="EMBL/GenBank/DDBJ databases">
        <title>Bird 10,000 Genomes (B10K) Project - Family phase.</title>
        <authorList>
            <person name="Zhang G."/>
        </authorList>
    </citation>
    <scope>NUCLEOTIDE SEQUENCE [LARGE SCALE GENOMIC DNA]</scope>
    <source>
        <strain evidence="2">B10K-DU-001-78</strain>
        <tissue evidence="2">Muscle</tissue>
    </source>
</reference>
<evidence type="ECO:0000313" key="2">
    <source>
        <dbReference type="EMBL" id="NXN10729.1"/>
    </source>
</evidence>
<dbReference type="PANTHER" id="PTHR34756:SF1">
    <property type="entry name" value="CELL DIVISION CYCLE-ASSOCIATED PROTEIN 3"/>
    <property type="match status" value="1"/>
</dbReference>
<comment type="caution">
    <text evidence="2">The sequence shown here is derived from an EMBL/GenBank/DDBJ whole genome shotgun (WGS) entry which is preliminary data.</text>
</comment>
<gene>
    <name evidence="2" type="primary">Cdca3</name>
    <name evidence="2" type="ORF">INDMAC_R00293</name>
</gene>
<feature type="non-terminal residue" evidence="2">
    <location>
        <position position="1"/>
    </location>
</feature>
<feature type="compositionally biased region" description="Polar residues" evidence="1">
    <location>
        <begin position="237"/>
        <end position="260"/>
    </location>
</feature>
<feature type="region of interest" description="Disordered" evidence="1">
    <location>
        <begin position="55"/>
        <end position="96"/>
    </location>
</feature>
<dbReference type="Proteomes" id="UP000557230">
    <property type="component" value="Unassembled WGS sequence"/>
</dbReference>
<dbReference type="OrthoDB" id="6337960at2759"/>
<evidence type="ECO:0000313" key="3">
    <source>
        <dbReference type="Proteomes" id="UP000557230"/>
    </source>
</evidence>
<proteinExistence type="predicted"/>
<name>A0A7L1GCE4_9PICI</name>
<evidence type="ECO:0000256" key="1">
    <source>
        <dbReference type="SAM" id="MobiDB-lite"/>
    </source>
</evidence>
<sequence>MGVSASTPATPAVLRNKHLAHVSDPRSPSAGIPRTPIEVGAFPLSTAMPRPWFSRLPTPQVVSSPTGSPQPSPAEPAVGISQDRDPRSPTPGIFRTPTRVVWSDNVDHLVKQLGEIFGDEAAAQEPASPDAACPAEEVAQRSSLPPGGPGAATAVSEEKVATPPSPCAAPAWPARSKPMKRKTTTKVLATAGGAGRSPLSILQDDNSPSAPAPRQGKRHVLGENLGEKEVTVDPSRSLKSGNYTWSDLNKENQQCPFVEN</sequence>
<feature type="compositionally biased region" description="Low complexity" evidence="1">
    <location>
        <begin position="122"/>
        <end position="132"/>
    </location>
</feature>
<feature type="region of interest" description="Disordered" evidence="1">
    <location>
        <begin position="1"/>
        <end position="36"/>
    </location>
</feature>
<dbReference type="EMBL" id="VXBD01005276">
    <property type="protein sequence ID" value="NXN10729.1"/>
    <property type="molecule type" value="Genomic_DNA"/>
</dbReference>
<keyword evidence="3" id="KW-1185">Reference proteome</keyword>